<dbReference type="AlphaFoldDB" id="R0ADX3"/>
<gene>
    <name evidence="1" type="ORF">HMPREF1097_03970</name>
</gene>
<proteinExistence type="predicted"/>
<dbReference type="EMBL" id="AGYG01000028">
    <property type="protein sequence ID" value="ENZ34583.1"/>
    <property type="molecule type" value="Genomic_DNA"/>
</dbReference>
<protein>
    <submittedName>
        <fullName evidence="1">Uncharacterized protein</fullName>
    </submittedName>
</protein>
<name>R0ADX3_9FIRM</name>
<dbReference type="PATRIC" id="fig|997897.5.peg.4179"/>
<organism evidence="1 2">
    <name type="scientific">Enterocloster bolteae 90B8</name>
    <dbReference type="NCBI Taxonomy" id="997897"/>
    <lineage>
        <taxon>Bacteria</taxon>
        <taxon>Bacillati</taxon>
        <taxon>Bacillota</taxon>
        <taxon>Clostridia</taxon>
        <taxon>Lachnospirales</taxon>
        <taxon>Lachnospiraceae</taxon>
        <taxon>Enterocloster</taxon>
    </lineage>
</organism>
<dbReference type="Proteomes" id="UP000013041">
    <property type="component" value="Unassembled WGS sequence"/>
</dbReference>
<sequence>MEKKYDVEIRWGEIVKVLTERYPGKAYGSYILMPKEENQRQHDEVCGLLKRQAELTAESIVEQVSIKKTVKELMEDIELVSIEKHGVNLVGWILVI</sequence>
<reference evidence="1 2" key="1">
    <citation type="submission" date="2013-01" db="EMBL/GenBank/DDBJ databases">
        <title>The Genome Sequence of Clostridium bolteae 90B8.</title>
        <authorList>
            <consortium name="The Broad Institute Genome Sequencing Platform"/>
            <person name="Earl A."/>
            <person name="Ward D."/>
            <person name="Feldgarden M."/>
            <person name="Gevers D."/>
            <person name="Courvalin P."/>
            <person name="Lambert T."/>
            <person name="Walker B."/>
            <person name="Young S.K."/>
            <person name="Zeng Q."/>
            <person name="Gargeya S."/>
            <person name="Fitzgerald M."/>
            <person name="Haas B."/>
            <person name="Abouelleil A."/>
            <person name="Alvarado L."/>
            <person name="Arachchi H.M."/>
            <person name="Berlin A.M."/>
            <person name="Chapman S.B."/>
            <person name="Dewar J."/>
            <person name="Goldberg J."/>
            <person name="Griggs A."/>
            <person name="Gujja S."/>
            <person name="Hansen M."/>
            <person name="Howarth C."/>
            <person name="Imamovic A."/>
            <person name="Larimer J."/>
            <person name="McCowan C."/>
            <person name="Murphy C."/>
            <person name="Neiman D."/>
            <person name="Pearson M."/>
            <person name="Priest M."/>
            <person name="Roberts A."/>
            <person name="Saif S."/>
            <person name="Shea T."/>
            <person name="Sisk P."/>
            <person name="Sykes S."/>
            <person name="Wortman J."/>
            <person name="Nusbaum C."/>
            <person name="Birren B."/>
        </authorList>
    </citation>
    <scope>NUCLEOTIDE SEQUENCE [LARGE SCALE GENOMIC DNA]</scope>
    <source>
        <strain evidence="1 2">90B8</strain>
    </source>
</reference>
<dbReference type="HOGENOM" id="CLU_2381067_0_0_9"/>
<evidence type="ECO:0000313" key="2">
    <source>
        <dbReference type="Proteomes" id="UP000013041"/>
    </source>
</evidence>
<evidence type="ECO:0000313" key="1">
    <source>
        <dbReference type="EMBL" id="ENZ34583.1"/>
    </source>
</evidence>
<accession>R0ADX3</accession>
<dbReference type="RefSeq" id="WP_002573198.1">
    <property type="nucleotide sequence ID" value="NZ_KB851156.1"/>
</dbReference>
<comment type="caution">
    <text evidence="1">The sequence shown here is derived from an EMBL/GenBank/DDBJ whole genome shotgun (WGS) entry which is preliminary data.</text>
</comment>